<reference evidence="3 4" key="1">
    <citation type="submission" date="2024-02" db="EMBL/GenBank/DDBJ databases">
        <title>High-quality chromosome-scale genome assembly of Pensacola bahiagrass (Paspalum notatum Flugge var. saurae).</title>
        <authorList>
            <person name="Vega J.M."/>
            <person name="Podio M."/>
            <person name="Orjuela J."/>
            <person name="Siena L.A."/>
            <person name="Pessino S.C."/>
            <person name="Combes M.C."/>
            <person name="Mariac C."/>
            <person name="Albertini E."/>
            <person name="Pupilli F."/>
            <person name="Ortiz J.P.A."/>
            <person name="Leblanc O."/>
        </authorList>
    </citation>
    <scope>NUCLEOTIDE SEQUENCE [LARGE SCALE GENOMIC DNA]</scope>
    <source>
        <strain evidence="3">R1</strain>
        <tissue evidence="3">Leaf</tissue>
    </source>
</reference>
<evidence type="ECO:0000259" key="1">
    <source>
        <dbReference type="PROSITE" id="PS50013"/>
    </source>
</evidence>
<dbReference type="AlphaFoldDB" id="A0AAQ3XIH7"/>
<feature type="domain" description="Integrase catalytic" evidence="2">
    <location>
        <begin position="14"/>
        <end position="87"/>
    </location>
</feature>
<dbReference type="InterPro" id="IPR001584">
    <property type="entry name" value="Integrase_cat-core"/>
</dbReference>
<sequence length="273" mass="31881">MGGNKYGFHCRVTQDSERLAELCISRIVCLHGVPKRIISDRGSQFTSCFWEQLHDSLDSKLRFSTAYHPQTDGQTERTNQILEDMLRACAIHYQASLKKSPFEALYGRRCRTLLFWNQTGEKQVFGLDLIRDAEQQIKMVSPMRGIRRFNMKGKLAPRYIGPFKIVERKGEVAYKLELPSNLSGIHDVFHVSQLKKCLRVLEEQAPLEGLDVQEDLTYIEHPMKILETSERVTRNRRVKMCRVRWKHHSEDEATWEREEELRATYPGLFASHL</sequence>
<dbReference type="InterPro" id="IPR000953">
    <property type="entry name" value="Chromo/chromo_shadow_dom"/>
</dbReference>
<dbReference type="InterPro" id="IPR036397">
    <property type="entry name" value="RNaseH_sf"/>
</dbReference>
<feature type="domain" description="Chromo" evidence="1">
    <location>
        <begin position="227"/>
        <end position="273"/>
    </location>
</feature>
<protein>
    <submittedName>
        <fullName evidence="3">Uncharacterized protein</fullName>
    </submittedName>
</protein>
<dbReference type="InterPro" id="IPR016197">
    <property type="entry name" value="Chromo-like_dom_sf"/>
</dbReference>
<dbReference type="SUPFAM" id="SSF53098">
    <property type="entry name" value="Ribonuclease H-like"/>
    <property type="match status" value="1"/>
</dbReference>
<gene>
    <name evidence="3" type="ORF">U9M48_043324</name>
</gene>
<dbReference type="PROSITE" id="PS50013">
    <property type="entry name" value="CHROMO_2"/>
    <property type="match status" value="1"/>
</dbReference>
<dbReference type="PANTHER" id="PTHR46148:SF57">
    <property type="entry name" value="OS12G0499874 PROTEIN"/>
    <property type="match status" value="1"/>
</dbReference>
<keyword evidence="4" id="KW-1185">Reference proteome</keyword>
<dbReference type="Gene3D" id="2.40.50.40">
    <property type="match status" value="1"/>
</dbReference>
<organism evidence="3 4">
    <name type="scientific">Paspalum notatum var. saurae</name>
    <dbReference type="NCBI Taxonomy" id="547442"/>
    <lineage>
        <taxon>Eukaryota</taxon>
        <taxon>Viridiplantae</taxon>
        <taxon>Streptophyta</taxon>
        <taxon>Embryophyta</taxon>
        <taxon>Tracheophyta</taxon>
        <taxon>Spermatophyta</taxon>
        <taxon>Magnoliopsida</taxon>
        <taxon>Liliopsida</taxon>
        <taxon>Poales</taxon>
        <taxon>Poaceae</taxon>
        <taxon>PACMAD clade</taxon>
        <taxon>Panicoideae</taxon>
        <taxon>Andropogonodae</taxon>
        <taxon>Paspaleae</taxon>
        <taxon>Paspalinae</taxon>
        <taxon>Paspalum</taxon>
    </lineage>
</organism>
<accession>A0AAQ3XIH7</accession>
<dbReference type="GO" id="GO:0015074">
    <property type="term" value="P:DNA integration"/>
    <property type="evidence" value="ECO:0007669"/>
    <property type="project" value="InterPro"/>
</dbReference>
<dbReference type="PANTHER" id="PTHR46148">
    <property type="entry name" value="CHROMO DOMAIN-CONTAINING PROTEIN"/>
    <property type="match status" value="1"/>
</dbReference>
<evidence type="ECO:0000259" key="2">
    <source>
        <dbReference type="PROSITE" id="PS50994"/>
    </source>
</evidence>
<dbReference type="SUPFAM" id="SSF54160">
    <property type="entry name" value="Chromo domain-like"/>
    <property type="match status" value="1"/>
</dbReference>
<dbReference type="EMBL" id="CP144754">
    <property type="protein sequence ID" value="WVZ97812.1"/>
    <property type="molecule type" value="Genomic_DNA"/>
</dbReference>
<dbReference type="Gene3D" id="3.30.420.10">
    <property type="entry name" value="Ribonuclease H-like superfamily/Ribonuclease H"/>
    <property type="match status" value="1"/>
</dbReference>
<dbReference type="Pfam" id="PF24626">
    <property type="entry name" value="SH3_Tf2-1"/>
    <property type="match status" value="1"/>
</dbReference>
<dbReference type="PROSITE" id="PS50994">
    <property type="entry name" value="INTEGRASE"/>
    <property type="match status" value="1"/>
</dbReference>
<evidence type="ECO:0000313" key="4">
    <source>
        <dbReference type="Proteomes" id="UP001341281"/>
    </source>
</evidence>
<dbReference type="GO" id="GO:0003676">
    <property type="term" value="F:nucleic acid binding"/>
    <property type="evidence" value="ECO:0007669"/>
    <property type="project" value="InterPro"/>
</dbReference>
<proteinExistence type="predicted"/>
<dbReference type="InterPro" id="IPR056924">
    <property type="entry name" value="SH3_Tf2-1"/>
</dbReference>
<dbReference type="InterPro" id="IPR012337">
    <property type="entry name" value="RNaseH-like_sf"/>
</dbReference>
<name>A0AAQ3XIH7_PASNO</name>
<dbReference type="Proteomes" id="UP001341281">
    <property type="component" value="Chromosome 10"/>
</dbReference>
<evidence type="ECO:0000313" key="3">
    <source>
        <dbReference type="EMBL" id="WVZ97812.1"/>
    </source>
</evidence>